<sequence length="147" mass="14888">MIAGFGPGELCVIGFPGDGIPERARWAIVETLAQGVVTLLDAVLLTCDHAGVVRGADLDAIGDGFDVAAVEAGATGLIGDDDLDRIAAALEPGTSVLVLLVEHTWARRIQAALEPSGAEVVATRRLPGAVLDEVAVAAGVPRAASQS</sequence>
<dbReference type="OrthoDB" id="4464342at2"/>
<gene>
    <name evidence="1" type="ORF">ET445_02300</name>
</gene>
<evidence type="ECO:0000313" key="2">
    <source>
        <dbReference type="Proteomes" id="UP000291259"/>
    </source>
</evidence>
<dbReference type="Proteomes" id="UP000291259">
    <property type="component" value="Chromosome"/>
</dbReference>
<reference evidence="1 2" key="1">
    <citation type="submission" date="2019-01" db="EMBL/GenBank/DDBJ databases">
        <title>Genome sequencing of strain FW100M-8.</title>
        <authorList>
            <person name="Heo J."/>
            <person name="Kim S.-J."/>
            <person name="Kim J.-S."/>
            <person name="Hong S.-B."/>
            <person name="Kwon S.-W."/>
        </authorList>
    </citation>
    <scope>NUCLEOTIDE SEQUENCE [LARGE SCALE GENOMIC DNA]</scope>
    <source>
        <strain evidence="1 2">FW100M-8</strain>
    </source>
</reference>
<dbReference type="RefSeq" id="WP_129188464.1">
    <property type="nucleotide sequence ID" value="NZ_CP035491.1"/>
</dbReference>
<evidence type="ECO:0000313" key="1">
    <source>
        <dbReference type="EMBL" id="QAY72340.1"/>
    </source>
</evidence>
<dbReference type="KEGG" id="agf:ET445_02300"/>
<keyword evidence="2" id="KW-1185">Reference proteome</keyword>
<dbReference type="EMBL" id="CP035491">
    <property type="protein sequence ID" value="QAY72340.1"/>
    <property type="molecule type" value="Genomic_DNA"/>
</dbReference>
<accession>A0A4P6F8B7</accession>
<name>A0A4P6F8B7_9MICO</name>
<dbReference type="InterPro" id="IPR046288">
    <property type="entry name" value="DUF6325"/>
</dbReference>
<proteinExistence type="predicted"/>
<protein>
    <submittedName>
        <fullName evidence="1">DUF1269 domain-containing protein</fullName>
    </submittedName>
</protein>
<dbReference type="AlphaFoldDB" id="A0A4P6F8B7"/>
<dbReference type="Pfam" id="PF19850">
    <property type="entry name" value="DUF6325"/>
    <property type="match status" value="1"/>
</dbReference>
<organism evidence="1 2">
    <name type="scientific">Agromyces protaetiae</name>
    <dbReference type="NCBI Taxonomy" id="2509455"/>
    <lineage>
        <taxon>Bacteria</taxon>
        <taxon>Bacillati</taxon>
        <taxon>Actinomycetota</taxon>
        <taxon>Actinomycetes</taxon>
        <taxon>Micrococcales</taxon>
        <taxon>Microbacteriaceae</taxon>
        <taxon>Agromyces</taxon>
    </lineage>
</organism>